<evidence type="ECO:0000256" key="5">
    <source>
        <dbReference type="SAM" id="MobiDB-lite"/>
    </source>
</evidence>
<dbReference type="Gene3D" id="2.30.120.10">
    <property type="match status" value="1"/>
</dbReference>
<dbReference type="InterPro" id="IPR023343">
    <property type="entry name" value="Penicillin_amidase_dom1"/>
</dbReference>
<proteinExistence type="inferred from homology"/>
<keyword evidence="3" id="KW-0378">Hydrolase</keyword>
<gene>
    <name evidence="6" type="ORF">F1188_16665</name>
</gene>
<evidence type="ECO:0000313" key="7">
    <source>
        <dbReference type="Proteomes" id="UP000324065"/>
    </source>
</evidence>
<dbReference type="Pfam" id="PF01804">
    <property type="entry name" value="Penicil_amidase"/>
    <property type="match status" value="1"/>
</dbReference>
<dbReference type="EMBL" id="VWPJ01000019">
    <property type="protein sequence ID" value="KAA5604325.1"/>
    <property type="molecule type" value="Genomic_DNA"/>
</dbReference>
<dbReference type="AlphaFoldDB" id="A0A5M6I984"/>
<comment type="caution">
    <text evidence="6">The sequence shown here is derived from an EMBL/GenBank/DDBJ whole genome shotgun (WGS) entry which is preliminary data.</text>
</comment>
<dbReference type="Gene3D" id="1.10.439.10">
    <property type="entry name" value="Penicillin Amidohydrolase, domain 1"/>
    <property type="match status" value="1"/>
</dbReference>
<dbReference type="PANTHER" id="PTHR34218:SF3">
    <property type="entry name" value="ACYL-HOMOSERINE LACTONE ACYLASE PVDQ"/>
    <property type="match status" value="1"/>
</dbReference>
<comment type="similarity">
    <text evidence="1">Belongs to the peptidase S45 family.</text>
</comment>
<evidence type="ECO:0000256" key="3">
    <source>
        <dbReference type="ARBA" id="ARBA00022801"/>
    </source>
</evidence>
<dbReference type="InterPro" id="IPR043147">
    <property type="entry name" value="Penicillin_amidase_A-knob"/>
</dbReference>
<dbReference type="Proteomes" id="UP000324065">
    <property type="component" value="Unassembled WGS sequence"/>
</dbReference>
<dbReference type="GO" id="GO:0016811">
    <property type="term" value="F:hydrolase activity, acting on carbon-nitrogen (but not peptide) bonds, in linear amides"/>
    <property type="evidence" value="ECO:0007669"/>
    <property type="project" value="InterPro"/>
</dbReference>
<sequence>MAHSGRVDIQWTPYDVPHITAETYEGLGFGYGYALARDRLCETAGRTLILRGERSRYYGPDAVAVVGFLRTTNLNSDLMYRLRLPDAWVQEEFDALQPNTQDYVRGVAAGLNHYVDTLSEAERTALCPEEPVPTFTESDIVRAAMAFGVGKELIDVGPSLLTSASAWTGTETPRDDSRRHTDPVGVEQGFGSNGWVYGADVVEGGGAMMVANPHSAWARTPHEQRIYMHQVHLTIPGELDVAGASFLGMPSPLTGFNADVAWTILHAGTVTPYVLQAMDVQESPTEPTYTVDGIQKPLAFREVSVDVLEEDGTLGTRTYAFAQSELGPLYKLAAAPGRPAGWYAITNPGERNARGLDQFLAVARATSTRDLIRAVEAHRGILAQLLVADRHGEVAYVLAGNILPIPDDQMRACALRDPSVAFNILDGRREACAFRDAEGRPEIAPPSFYPTVVSRGIIHNTNNSYKYSEYGAEQPSYPMVFGIHADDDGAKARVAAGLRYDPRLVMSARRLAEITAQGVVTPDDALQVLFDNRNYAAETFLDDILALCDGADDDAVREGCTVLQAWDRRNNADSRGALLFHQAWSRVVRIEGLLDVDPSGDPDVAARLVLTPRTAPAVVEALGAAVRELKDLGFAADTPWGAALSMTAEGERIPLHGGSYQEGILNGEMPAPLTEEGFPTILFGTAYVQRVRWEQGEVIADVLLSHGQRDGVETPGRTAQLTMFSDKTLYRFPFTAAQVSQADSVERVVLTVEARE</sequence>
<dbReference type="InterPro" id="IPR002692">
    <property type="entry name" value="S45"/>
</dbReference>
<reference evidence="6 7" key="1">
    <citation type="submission" date="2019-09" db="EMBL/GenBank/DDBJ databases">
        <title>Genome sequence of Roseospira marina, one of the more divergent members of the non-sulfur purple photosynthetic bacterial family, the Rhodospirillaceae.</title>
        <authorList>
            <person name="Meyer T."/>
            <person name="Kyndt J."/>
        </authorList>
    </citation>
    <scope>NUCLEOTIDE SEQUENCE [LARGE SCALE GENOMIC DNA]</scope>
    <source>
        <strain evidence="6 7">DSM 15113</strain>
    </source>
</reference>
<protein>
    <submittedName>
        <fullName evidence="6">Penicillin acylase family protein</fullName>
    </submittedName>
</protein>
<evidence type="ECO:0000256" key="2">
    <source>
        <dbReference type="ARBA" id="ARBA00022729"/>
    </source>
</evidence>
<name>A0A5M6I984_9PROT</name>
<keyword evidence="2" id="KW-0732">Signal</keyword>
<evidence type="ECO:0000256" key="1">
    <source>
        <dbReference type="ARBA" id="ARBA00006586"/>
    </source>
</evidence>
<evidence type="ECO:0000256" key="4">
    <source>
        <dbReference type="ARBA" id="ARBA00023145"/>
    </source>
</evidence>
<evidence type="ECO:0000313" key="6">
    <source>
        <dbReference type="EMBL" id="KAA5604325.1"/>
    </source>
</evidence>
<dbReference type="OrthoDB" id="9760084at2"/>
<dbReference type="InterPro" id="IPR029055">
    <property type="entry name" value="Ntn_hydrolases_N"/>
</dbReference>
<keyword evidence="7" id="KW-1185">Reference proteome</keyword>
<keyword evidence="4" id="KW-0865">Zymogen</keyword>
<organism evidence="6 7">
    <name type="scientific">Roseospira marina</name>
    <dbReference type="NCBI Taxonomy" id="140057"/>
    <lineage>
        <taxon>Bacteria</taxon>
        <taxon>Pseudomonadati</taxon>
        <taxon>Pseudomonadota</taxon>
        <taxon>Alphaproteobacteria</taxon>
        <taxon>Rhodospirillales</taxon>
        <taxon>Rhodospirillaceae</taxon>
        <taxon>Roseospira</taxon>
    </lineage>
</organism>
<dbReference type="PANTHER" id="PTHR34218">
    <property type="entry name" value="PEPTIDASE S45 PENICILLIN AMIDASE"/>
    <property type="match status" value="1"/>
</dbReference>
<feature type="region of interest" description="Disordered" evidence="5">
    <location>
        <begin position="166"/>
        <end position="185"/>
    </location>
</feature>
<feature type="compositionally biased region" description="Basic and acidic residues" evidence="5">
    <location>
        <begin position="172"/>
        <end position="182"/>
    </location>
</feature>
<dbReference type="InterPro" id="IPR043146">
    <property type="entry name" value="Penicillin_amidase_N_B-knob"/>
</dbReference>
<accession>A0A5M6I984</accession>
<dbReference type="SUPFAM" id="SSF56235">
    <property type="entry name" value="N-terminal nucleophile aminohydrolases (Ntn hydrolases)"/>
    <property type="match status" value="1"/>
</dbReference>
<dbReference type="Gene3D" id="3.60.20.10">
    <property type="entry name" value="Glutamine Phosphoribosylpyrophosphate, subunit 1, domain 1"/>
    <property type="match status" value="1"/>
</dbReference>
<dbReference type="RefSeq" id="WP_150063582.1">
    <property type="nucleotide sequence ID" value="NZ_JACHII010000018.1"/>
</dbReference>
<dbReference type="GO" id="GO:0017000">
    <property type="term" value="P:antibiotic biosynthetic process"/>
    <property type="evidence" value="ECO:0007669"/>
    <property type="project" value="InterPro"/>
</dbReference>
<dbReference type="Gene3D" id="1.10.1400.10">
    <property type="match status" value="1"/>
</dbReference>